<accession>A0A6H1NY99</accession>
<dbReference type="EMBL" id="CP051128">
    <property type="protein sequence ID" value="QIZ06205.1"/>
    <property type="molecule type" value="Genomic_DNA"/>
</dbReference>
<evidence type="ECO:0000313" key="1">
    <source>
        <dbReference type="EMBL" id="QIZ06205.1"/>
    </source>
</evidence>
<reference evidence="1 2" key="1">
    <citation type="submission" date="2020-04" db="EMBL/GenBank/DDBJ databases">
        <title>Genome-Wide Identification of 5-Methylcytosine Sites in Bacterial Genomes By High-Throughput Sequencing of MspJI Restriction Fragments.</title>
        <authorList>
            <person name="Wu V."/>
        </authorList>
    </citation>
    <scope>NUCLEOTIDE SEQUENCE [LARGE SCALE GENOMIC DNA]</scope>
    <source>
        <strain evidence="1 2">S2</strain>
    </source>
</reference>
<dbReference type="AlphaFoldDB" id="A0A6H1NY99"/>
<dbReference type="Proteomes" id="UP000501868">
    <property type="component" value="Chromosome"/>
</dbReference>
<protein>
    <submittedName>
        <fullName evidence="1">Uncharacterized protein</fullName>
    </submittedName>
</protein>
<organism evidence="1 2">
    <name type="scientific">Priestia megaterium</name>
    <name type="common">Bacillus megaterium</name>
    <dbReference type="NCBI Taxonomy" id="1404"/>
    <lineage>
        <taxon>Bacteria</taxon>
        <taxon>Bacillati</taxon>
        <taxon>Bacillota</taxon>
        <taxon>Bacilli</taxon>
        <taxon>Bacillales</taxon>
        <taxon>Bacillaceae</taxon>
        <taxon>Priestia</taxon>
    </lineage>
</organism>
<proteinExistence type="predicted"/>
<dbReference type="Pfam" id="PF15597">
    <property type="entry name" value="Imm59"/>
    <property type="match status" value="1"/>
</dbReference>
<evidence type="ECO:0000313" key="2">
    <source>
        <dbReference type="Proteomes" id="UP000501868"/>
    </source>
</evidence>
<dbReference type="InterPro" id="IPR028954">
    <property type="entry name" value="Imm59"/>
</dbReference>
<sequence length="82" mass="9738">MTTEEAKKIIKNEGLYRFNLYNDHRLKENEVGIRIGNSNHWEVYVTDERASFVQGSITIFDNESDALENFIKRLRTEKILFQ</sequence>
<name>A0A6H1NY99_PRIMG</name>
<reference evidence="1 2" key="2">
    <citation type="submission" date="2020-04" db="EMBL/GenBank/DDBJ databases">
        <authorList>
            <person name="Fomenkov A."/>
            <person name="Anton B.P."/>
            <person name="Roberts R.J."/>
        </authorList>
    </citation>
    <scope>NUCLEOTIDE SEQUENCE [LARGE SCALE GENOMIC DNA]</scope>
    <source>
        <strain evidence="1 2">S2</strain>
    </source>
</reference>
<gene>
    <name evidence="1" type="ORF">HFZ78_05250</name>
</gene>